<reference evidence="4 5" key="1">
    <citation type="submission" date="2018-07" db="EMBL/GenBank/DDBJ databases">
        <title>Genomic Encyclopedia of Type Strains, Phase IV (KMG-IV): sequencing the most valuable type-strain genomes for metagenomic binning, comparative biology and taxonomic classification.</title>
        <authorList>
            <person name="Goeker M."/>
        </authorList>
    </citation>
    <scope>NUCLEOTIDE SEQUENCE [LARGE SCALE GENOMIC DNA]</scope>
    <source>
        <strain evidence="4 5">DSM 27016</strain>
    </source>
</reference>
<dbReference type="PROSITE" id="PS51932">
    <property type="entry name" value="BMV"/>
    <property type="match status" value="1"/>
</dbReference>
<evidence type="ECO:0000313" key="5">
    <source>
        <dbReference type="Proteomes" id="UP000253034"/>
    </source>
</evidence>
<dbReference type="InterPro" id="IPR004992">
    <property type="entry name" value="EutN_CcmL"/>
</dbReference>
<dbReference type="Proteomes" id="UP000253034">
    <property type="component" value="Unassembled WGS sequence"/>
</dbReference>
<keyword evidence="5" id="KW-1185">Reference proteome</keyword>
<dbReference type="PANTHER" id="PTHR36539:SF1">
    <property type="entry name" value="BACTERIAL MICROCOMPARTMENT SHELL VERTEX PROTEIN EUTN"/>
    <property type="match status" value="1"/>
</dbReference>
<accession>A0A369B9K4</accession>
<sequence>MYAAKVIGTVVCTAKDEKLNGRKLQVVQPVNLLTLQYEGKPAVAIDSVGAGLNEIVLVVGGSSARQTAVTANTPVDATIMAIVDLIDVEGKKVFDKGM</sequence>
<dbReference type="OrthoDB" id="196195at2"/>
<evidence type="ECO:0000256" key="3">
    <source>
        <dbReference type="ARBA" id="ARBA00024446"/>
    </source>
</evidence>
<proteinExistence type="predicted"/>
<keyword evidence="2" id="KW-1282">Carboxysome</keyword>
<gene>
    <name evidence="4" type="ORF">DFR58_106174</name>
</gene>
<dbReference type="SUPFAM" id="SSF159133">
    <property type="entry name" value="EutN/CcmL-like"/>
    <property type="match status" value="1"/>
</dbReference>
<keyword evidence="3" id="KW-1283">Bacterial microcompartment</keyword>
<comment type="caution">
    <text evidence="4">The sequence shown here is derived from an EMBL/GenBank/DDBJ whole genome shotgun (WGS) entry which is preliminary data.</text>
</comment>
<dbReference type="CDD" id="cd01614">
    <property type="entry name" value="EutN_CcmL"/>
    <property type="match status" value="1"/>
</dbReference>
<comment type="subcellular location">
    <subcellularLocation>
        <location evidence="1">Carboxysome</location>
    </subcellularLocation>
</comment>
<name>A0A369B9K4_9FIRM</name>
<dbReference type="Gene3D" id="2.40.50.220">
    <property type="entry name" value="EutN/Ccml"/>
    <property type="match status" value="1"/>
</dbReference>
<dbReference type="Pfam" id="PF03319">
    <property type="entry name" value="EutN_CcmL"/>
    <property type="match status" value="1"/>
</dbReference>
<dbReference type="InterPro" id="IPR036677">
    <property type="entry name" value="EutN_CcmL_sf"/>
</dbReference>
<evidence type="ECO:0000313" key="4">
    <source>
        <dbReference type="EMBL" id="RCX18005.1"/>
    </source>
</evidence>
<dbReference type="PANTHER" id="PTHR36539">
    <property type="entry name" value="ETHANOLAMINE UTILIZATION PROTEIN EUTN"/>
    <property type="match status" value="1"/>
</dbReference>
<protein>
    <submittedName>
        <fullName evidence="4">Ethanolamine utilization protein EutN</fullName>
    </submittedName>
</protein>
<evidence type="ECO:0000256" key="1">
    <source>
        <dbReference type="ARBA" id="ARBA00023587"/>
    </source>
</evidence>
<dbReference type="EMBL" id="QPJT01000006">
    <property type="protein sequence ID" value="RCX18005.1"/>
    <property type="molecule type" value="Genomic_DNA"/>
</dbReference>
<dbReference type="AlphaFoldDB" id="A0A369B9K4"/>
<organism evidence="4 5">
    <name type="scientific">Anaerobacterium chartisolvens</name>
    <dbReference type="NCBI Taxonomy" id="1297424"/>
    <lineage>
        <taxon>Bacteria</taxon>
        <taxon>Bacillati</taxon>
        <taxon>Bacillota</taxon>
        <taxon>Clostridia</taxon>
        <taxon>Eubacteriales</taxon>
        <taxon>Oscillospiraceae</taxon>
        <taxon>Anaerobacterium</taxon>
    </lineage>
</organism>
<dbReference type="GO" id="GO:0031470">
    <property type="term" value="C:carboxysome"/>
    <property type="evidence" value="ECO:0007669"/>
    <property type="project" value="UniProtKB-SubCell"/>
</dbReference>
<evidence type="ECO:0000256" key="2">
    <source>
        <dbReference type="ARBA" id="ARBA00023669"/>
    </source>
</evidence>
<dbReference type="RefSeq" id="WP_114297146.1">
    <property type="nucleotide sequence ID" value="NZ_QPJT01000006.1"/>
</dbReference>